<dbReference type="SUPFAM" id="SSF82051">
    <property type="entry name" value="Obg GTP-binding protein N-terminal domain"/>
    <property type="match status" value="1"/>
</dbReference>
<dbReference type="InterPro" id="IPR006169">
    <property type="entry name" value="GTP1_OBG_dom"/>
</dbReference>
<protein>
    <recommendedName>
        <fullName evidence="9">GTPase Obg</fullName>
        <ecNumber evidence="9">3.6.5.-</ecNumber>
    </recommendedName>
    <alternativeName>
        <fullName evidence="9">GTP-binding protein Obg</fullName>
    </alternativeName>
</protein>
<feature type="domain" description="OBG-type G" evidence="10">
    <location>
        <begin position="160"/>
        <end position="341"/>
    </location>
</feature>
<evidence type="ECO:0000256" key="3">
    <source>
        <dbReference type="ARBA" id="ARBA00022490"/>
    </source>
</evidence>
<dbReference type="PROSITE" id="PS51881">
    <property type="entry name" value="OCT"/>
    <property type="match status" value="1"/>
</dbReference>
<dbReference type="KEGG" id="marz:MARA_59810"/>
<dbReference type="GO" id="GO:0042254">
    <property type="term" value="P:ribosome biogenesis"/>
    <property type="evidence" value="ECO:0007669"/>
    <property type="project" value="UniProtKB-UniRule"/>
</dbReference>
<dbReference type="SUPFAM" id="SSF52540">
    <property type="entry name" value="P-loop containing nucleoside triphosphate hydrolases"/>
    <property type="match status" value="1"/>
</dbReference>
<dbReference type="RefSeq" id="WP_163924353.1">
    <property type="nucleotide sequence ID" value="NZ_AP022593.1"/>
</dbReference>
<dbReference type="Pfam" id="PF01926">
    <property type="entry name" value="MMR_HSR1"/>
    <property type="match status" value="1"/>
</dbReference>
<feature type="domain" description="Obg" evidence="12">
    <location>
        <begin position="2"/>
        <end position="159"/>
    </location>
</feature>
<dbReference type="Pfam" id="PF09269">
    <property type="entry name" value="DUF1967"/>
    <property type="match status" value="1"/>
</dbReference>
<reference evidence="13 14" key="1">
    <citation type="journal article" date="2019" name="Emerg. Microbes Infect.">
        <title>Comprehensive subspecies identification of 175 nontuberculous mycobacteria species based on 7547 genomic profiles.</title>
        <authorList>
            <person name="Matsumoto Y."/>
            <person name="Kinjo T."/>
            <person name="Motooka D."/>
            <person name="Nabeya D."/>
            <person name="Jung N."/>
            <person name="Uechi K."/>
            <person name="Horii T."/>
            <person name="Iida T."/>
            <person name="Fujita J."/>
            <person name="Nakamura S."/>
        </authorList>
    </citation>
    <scope>NUCLEOTIDE SEQUENCE [LARGE SCALE GENOMIC DNA]</scope>
    <source>
        <strain evidence="13 14">JCM 18538</strain>
    </source>
</reference>
<comment type="similarity">
    <text evidence="2 9">Belongs to the TRAFAC class OBG-HflX-like GTPase superfamily. OBG GTPase family.</text>
</comment>
<dbReference type="PANTHER" id="PTHR11702:SF31">
    <property type="entry name" value="MITOCHONDRIAL RIBOSOME-ASSOCIATED GTPASE 2"/>
    <property type="match status" value="1"/>
</dbReference>
<dbReference type="InterPro" id="IPR015349">
    <property type="entry name" value="OCT_dom"/>
</dbReference>
<dbReference type="InterPro" id="IPR027417">
    <property type="entry name" value="P-loop_NTPase"/>
</dbReference>
<name>A0A7I7S757_9MYCO</name>
<evidence type="ECO:0000313" key="14">
    <source>
        <dbReference type="Proteomes" id="UP000467428"/>
    </source>
</evidence>
<keyword evidence="5 9" id="KW-0547">Nucleotide-binding</keyword>
<comment type="cofactor">
    <cofactor evidence="1 9">
        <name>Mg(2+)</name>
        <dbReference type="ChEBI" id="CHEBI:18420"/>
    </cofactor>
</comment>
<evidence type="ECO:0000259" key="10">
    <source>
        <dbReference type="PROSITE" id="PS51710"/>
    </source>
</evidence>
<evidence type="ECO:0000259" key="11">
    <source>
        <dbReference type="PROSITE" id="PS51881"/>
    </source>
</evidence>
<dbReference type="NCBIfam" id="NF008955">
    <property type="entry name" value="PRK12297.1"/>
    <property type="match status" value="1"/>
</dbReference>
<dbReference type="HAMAP" id="MF_01454">
    <property type="entry name" value="GTPase_Obg"/>
    <property type="match status" value="1"/>
</dbReference>
<dbReference type="Proteomes" id="UP000467428">
    <property type="component" value="Chromosome"/>
</dbReference>
<dbReference type="PRINTS" id="PR00326">
    <property type="entry name" value="GTP1OBG"/>
</dbReference>
<proteinExistence type="inferred from homology"/>
<keyword evidence="14" id="KW-1185">Reference proteome</keyword>
<dbReference type="NCBIfam" id="TIGR02729">
    <property type="entry name" value="Obg_CgtA"/>
    <property type="match status" value="1"/>
</dbReference>
<keyword evidence="4 9" id="KW-0479">Metal-binding</keyword>
<dbReference type="Gene3D" id="3.40.50.300">
    <property type="entry name" value="P-loop containing nucleotide triphosphate hydrolases"/>
    <property type="match status" value="1"/>
</dbReference>
<dbReference type="AlphaFoldDB" id="A0A7I7S757"/>
<dbReference type="NCBIfam" id="NF008956">
    <property type="entry name" value="PRK12299.1"/>
    <property type="match status" value="1"/>
</dbReference>
<evidence type="ECO:0000313" key="13">
    <source>
        <dbReference type="EMBL" id="BBY52513.1"/>
    </source>
</evidence>
<sequence length="482" mass="50918">MPRFVDRVVIHARAGNGGHGCASVHREKFKPLGGPDGGNGGRGGSVVLVVDPQVHTLLDFHFHPHVVAPSGKQGAGSNRDGAAGADLEVRVPDGTVVLDEQGRLLADLVGEGTRFDAATGGRGGLGNASLASRARKAPGFALLGEEGQTRDLTLELKTVADVGLVGFPSAGKSSLVSVISAAKPKIADYPFTTLTPNLGVVSAGDHTFTVADVPGLIPGASHGRGLGLDFLRHIERCAVLVHVVDCATMEPGRDPISDIDALEAELAAYVPTLQGDQTLGDLAERPRAVVLNKIDVPDAREMADFIRGEIAERYGWPVFEVSAVSRDGLRPLIFALWDMVAAYRAAQPVVAPRRPVIRPVAIDESGFTVSSDGDGGFVVRGTRPERWISQTDFGNDEAVGYLGDRLARLGVEDELLKLGARPGCAVTIGAVTFDWEPQTPAGVDITMTGRGTDIRIDQSDRIGAAERKIARRERRKPGSDDE</sequence>
<dbReference type="Gene3D" id="2.70.210.12">
    <property type="entry name" value="GTP1/OBG domain"/>
    <property type="match status" value="1"/>
</dbReference>
<dbReference type="InterPro" id="IPR006073">
    <property type="entry name" value="GTP-bd"/>
</dbReference>
<dbReference type="InterPro" id="IPR036346">
    <property type="entry name" value="GTP-bd_prot_GTP1/OBG_C_sf"/>
</dbReference>
<dbReference type="InterPro" id="IPR006074">
    <property type="entry name" value="GTP1-OBG_CS"/>
</dbReference>
<evidence type="ECO:0000256" key="6">
    <source>
        <dbReference type="ARBA" id="ARBA00022801"/>
    </source>
</evidence>
<dbReference type="Pfam" id="PF01018">
    <property type="entry name" value="GTP1_OBG"/>
    <property type="match status" value="1"/>
</dbReference>
<evidence type="ECO:0000256" key="9">
    <source>
        <dbReference type="HAMAP-Rule" id="MF_01454"/>
    </source>
</evidence>
<dbReference type="GO" id="GO:0003924">
    <property type="term" value="F:GTPase activity"/>
    <property type="evidence" value="ECO:0007669"/>
    <property type="project" value="UniProtKB-UniRule"/>
</dbReference>
<evidence type="ECO:0000256" key="2">
    <source>
        <dbReference type="ARBA" id="ARBA00007699"/>
    </source>
</evidence>
<feature type="binding site" evidence="9">
    <location>
        <begin position="166"/>
        <end position="173"/>
    </location>
    <ligand>
        <name>GTP</name>
        <dbReference type="ChEBI" id="CHEBI:37565"/>
    </ligand>
</feature>
<evidence type="ECO:0000256" key="8">
    <source>
        <dbReference type="ARBA" id="ARBA00023134"/>
    </source>
</evidence>
<dbReference type="Gene3D" id="3.30.300.350">
    <property type="entry name" value="GTP-binding protein OBG, C-terminal domain"/>
    <property type="match status" value="1"/>
</dbReference>
<gene>
    <name evidence="9 13" type="primary">obg</name>
    <name evidence="13" type="ORF">MARA_59810</name>
</gene>
<dbReference type="GO" id="GO:0000287">
    <property type="term" value="F:magnesium ion binding"/>
    <property type="evidence" value="ECO:0007669"/>
    <property type="project" value="InterPro"/>
</dbReference>
<feature type="binding site" evidence="9">
    <location>
        <begin position="322"/>
        <end position="324"/>
    </location>
    <ligand>
        <name>GTP</name>
        <dbReference type="ChEBI" id="CHEBI:37565"/>
    </ligand>
</feature>
<comment type="subcellular location">
    <subcellularLocation>
        <location evidence="9">Cytoplasm</location>
    </subcellularLocation>
</comment>
<dbReference type="PROSITE" id="PS00905">
    <property type="entry name" value="GTP1_OBG"/>
    <property type="match status" value="1"/>
</dbReference>
<feature type="binding site" evidence="9">
    <location>
        <position position="193"/>
    </location>
    <ligand>
        <name>Mg(2+)</name>
        <dbReference type="ChEBI" id="CHEBI:18420"/>
    </ligand>
</feature>
<organism evidence="13 14">
    <name type="scientific">Mycolicibacterium arabiense</name>
    <dbReference type="NCBI Taxonomy" id="1286181"/>
    <lineage>
        <taxon>Bacteria</taxon>
        <taxon>Bacillati</taxon>
        <taxon>Actinomycetota</taxon>
        <taxon>Actinomycetes</taxon>
        <taxon>Mycobacteriales</taxon>
        <taxon>Mycobacteriaceae</taxon>
        <taxon>Mycolicibacterium</taxon>
    </lineage>
</organism>
<evidence type="ECO:0000256" key="1">
    <source>
        <dbReference type="ARBA" id="ARBA00001946"/>
    </source>
</evidence>
<dbReference type="GO" id="GO:0005525">
    <property type="term" value="F:GTP binding"/>
    <property type="evidence" value="ECO:0007669"/>
    <property type="project" value="UniProtKB-UniRule"/>
</dbReference>
<comment type="function">
    <text evidence="9">An essential GTPase which binds GTP, GDP and possibly (p)ppGpp with moderate affinity, with high nucleotide exchange rates and a fairly low GTP hydrolysis rate. Plays a role in control of the cell cycle, stress response, ribosome biogenesis and in those bacteria that undergo differentiation, in morphogenesis control.</text>
</comment>
<dbReference type="InterPro" id="IPR036726">
    <property type="entry name" value="GTP1_OBG_dom_sf"/>
</dbReference>
<dbReference type="NCBIfam" id="NF008954">
    <property type="entry name" value="PRK12296.1"/>
    <property type="match status" value="1"/>
</dbReference>
<evidence type="ECO:0000256" key="5">
    <source>
        <dbReference type="ARBA" id="ARBA00022741"/>
    </source>
</evidence>
<accession>A0A7I7S757</accession>
<feature type="binding site" evidence="9">
    <location>
        <begin position="292"/>
        <end position="295"/>
    </location>
    <ligand>
        <name>GTP</name>
        <dbReference type="ChEBI" id="CHEBI:37565"/>
    </ligand>
</feature>
<keyword evidence="6 9" id="KW-0378">Hydrolase</keyword>
<dbReference type="InterPro" id="IPR014100">
    <property type="entry name" value="GTP-bd_Obg/CgtA"/>
</dbReference>
<dbReference type="PROSITE" id="PS51710">
    <property type="entry name" value="G_OBG"/>
    <property type="match status" value="1"/>
</dbReference>
<dbReference type="InterPro" id="IPR031167">
    <property type="entry name" value="G_OBG"/>
</dbReference>
<feature type="binding site" evidence="9">
    <location>
        <begin position="191"/>
        <end position="195"/>
    </location>
    <ligand>
        <name>GTP</name>
        <dbReference type="ChEBI" id="CHEBI:37565"/>
    </ligand>
</feature>
<dbReference type="GO" id="GO:0005737">
    <property type="term" value="C:cytoplasm"/>
    <property type="evidence" value="ECO:0007669"/>
    <property type="project" value="UniProtKB-SubCell"/>
</dbReference>
<dbReference type="NCBIfam" id="TIGR03595">
    <property type="entry name" value="Obg_CgtA_exten"/>
    <property type="match status" value="1"/>
</dbReference>
<dbReference type="FunFam" id="2.70.210.12:FF:000001">
    <property type="entry name" value="GTPase Obg"/>
    <property type="match status" value="1"/>
</dbReference>
<geneLocation type="plasmid" evidence="14">
    <name>pjcm18538 dna</name>
</geneLocation>
<dbReference type="PROSITE" id="PS51883">
    <property type="entry name" value="OBG"/>
    <property type="match status" value="1"/>
</dbReference>
<evidence type="ECO:0000256" key="4">
    <source>
        <dbReference type="ARBA" id="ARBA00022723"/>
    </source>
</evidence>
<keyword evidence="3 9" id="KW-0963">Cytoplasm</keyword>
<feature type="domain" description="OCT" evidence="11">
    <location>
        <begin position="359"/>
        <end position="437"/>
    </location>
</feature>
<feature type="binding site" evidence="9">
    <location>
        <position position="173"/>
    </location>
    <ligand>
        <name>Mg(2+)</name>
        <dbReference type="ChEBI" id="CHEBI:18420"/>
    </ligand>
</feature>
<dbReference type="SUPFAM" id="SSF102741">
    <property type="entry name" value="Obg GTP-binding protein C-terminal domain"/>
    <property type="match status" value="1"/>
</dbReference>
<evidence type="ECO:0000256" key="7">
    <source>
        <dbReference type="ARBA" id="ARBA00022842"/>
    </source>
</evidence>
<evidence type="ECO:0000259" key="12">
    <source>
        <dbReference type="PROSITE" id="PS51883"/>
    </source>
</evidence>
<comment type="subunit">
    <text evidence="9">Monomer.</text>
</comment>
<feature type="binding site" evidence="9">
    <location>
        <begin position="212"/>
        <end position="215"/>
    </location>
    <ligand>
        <name>GTP</name>
        <dbReference type="ChEBI" id="CHEBI:37565"/>
    </ligand>
</feature>
<dbReference type="CDD" id="cd01898">
    <property type="entry name" value="Obg"/>
    <property type="match status" value="1"/>
</dbReference>
<dbReference type="EC" id="3.6.5.-" evidence="9"/>
<dbReference type="InterPro" id="IPR045086">
    <property type="entry name" value="OBG_GTPase"/>
</dbReference>
<dbReference type="PANTHER" id="PTHR11702">
    <property type="entry name" value="DEVELOPMENTALLY REGULATED GTP-BINDING PROTEIN-RELATED"/>
    <property type="match status" value="1"/>
</dbReference>
<keyword evidence="7 9" id="KW-0460">Magnesium</keyword>
<dbReference type="EMBL" id="AP022593">
    <property type="protein sequence ID" value="BBY52513.1"/>
    <property type="molecule type" value="Genomic_DNA"/>
</dbReference>
<keyword evidence="8 9" id="KW-0342">GTP-binding</keyword>